<sequence length="38" mass="4088">MLLPEARQAAHDRKNLTAHLIVLNFGKSSKQIDSAVGG</sequence>
<organism evidence="1 2">
    <name type="scientific">Methylorubrum aminovorans</name>
    <dbReference type="NCBI Taxonomy" id="269069"/>
    <lineage>
        <taxon>Bacteria</taxon>
        <taxon>Pseudomonadati</taxon>
        <taxon>Pseudomonadota</taxon>
        <taxon>Alphaproteobacteria</taxon>
        <taxon>Hyphomicrobiales</taxon>
        <taxon>Methylobacteriaceae</taxon>
        <taxon>Methylorubrum</taxon>
    </lineage>
</organism>
<dbReference type="EMBL" id="BPRC01000002">
    <property type="protein sequence ID" value="GJE64101.1"/>
    <property type="molecule type" value="Genomic_DNA"/>
</dbReference>
<proteinExistence type="predicted"/>
<reference evidence="1" key="2">
    <citation type="submission" date="2021-08" db="EMBL/GenBank/DDBJ databases">
        <authorList>
            <person name="Tani A."/>
            <person name="Ola A."/>
            <person name="Ogura Y."/>
            <person name="Katsura K."/>
            <person name="Hayashi T."/>
        </authorList>
    </citation>
    <scope>NUCLEOTIDE SEQUENCE</scope>
    <source>
        <strain evidence="1">NBRC 15686</strain>
    </source>
</reference>
<name>A0ABQ4UBI7_9HYPH</name>
<protein>
    <submittedName>
        <fullName evidence="1">Uncharacterized protein</fullName>
    </submittedName>
</protein>
<keyword evidence="2" id="KW-1185">Reference proteome</keyword>
<reference evidence="1" key="1">
    <citation type="journal article" date="2021" name="Front. Microbiol.">
        <title>Comprehensive Comparative Genomics and Phenotyping of Methylobacterium Species.</title>
        <authorList>
            <person name="Alessa O."/>
            <person name="Ogura Y."/>
            <person name="Fujitani Y."/>
            <person name="Takami H."/>
            <person name="Hayashi T."/>
            <person name="Sahin N."/>
            <person name="Tani A."/>
        </authorList>
    </citation>
    <scope>NUCLEOTIDE SEQUENCE</scope>
    <source>
        <strain evidence="1">NBRC 15686</strain>
    </source>
</reference>
<accession>A0ABQ4UBI7</accession>
<dbReference type="Proteomes" id="UP001055039">
    <property type="component" value="Unassembled WGS sequence"/>
</dbReference>
<evidence type="ECO:0000313" key="1">
    <source>
        <dbReference type="EMBL" id="GJE64101.1"/>
    </source>
</evidence>
<comment type="caution">
    <text evidence="1">The sequence shown here is derived from an EMBL/GenBank/DDBJ whole genome shotgun (WGS) entry which is preliminary data.</text>
</comment>
<gene>
    <name evidence="1" type="ORF">LNAOJCKE_1301</name>
</gene>
<evidence type="ECO:0000313" key="2">
    <source>
        <dbReference type="Proteomes" id="UP001055039"/>
    </source>
</evidence>